<proteinExistence type="predicted"/>
<dbReference type="RefSeq" id="WP_138407579.1">
    <property type="nucleotide sequence ID" value="NZ_QLAE01000008.1"/>
</dbReference>
<reference evidence="2 3" key="1">
    <citation type="journal article" date="2017" name="Eur. J. Clin. Microbiol. Infect. Dis.">
        <title>Uncommonly isolated clinical Pseudomonas: identification and phylogenetic assignation.</title>
        <authorList>
            <person name="Mulet M."/>
            <person name="Gomila M."/>
            <person name="Ramirez A."/>
            <person name="Cardew S."/>
            <person name="Moore E.R."/>
            <person name="Lalucat J."/>
            <person name="Garcia-Valdes E."/>
        </authorList>
    </citation>
    <scope>NUCLEOTIDE SEQUENCE [LARGE SCALE GENOMIC DNA]</scope>
    <source>
        <strain evidence="2 3">SD129</strain>
    </source>
</reference>
<keyword evidence="1" id="KW-0732">Signal</keyword>
<keyword evidence="3" id="KW-1185">Reference proteome</keyword>
<evidence type="ECO:0000256" key="1">
    <source>
        <dbReference type="SAM" id="SignalP"/>
    </source>
</evidence>
<evidence type="ECO:0000313" key="3">
    <source>
        <dbReference type="Proteomes" id="UP000306753"/>
    </source>
</evidence>
<evidence type="ECO:0008006" key="4">
    <source>
        <dbReference type="Google" id="ProtNLM"/>
    </source>
</evidence>
<dbReference type="EMBL" id="QLAG01000009">
    <property type="protein sequence ID" value="TLX63896.1"/>
    <property type="molecule type" value="Genomic_DNA"/>
</dbReference>
<name>A0A5R9QFG7_9GAMM</name>
<organism evidence="2 3">
    <name type="scientific">Stutzerimonas nosocomialis</name>
    <dbReference type="NCBI Taxonomy" id="1056496"/>
    <lineage>
        <taxon>Bacteria</taxon>
        <taxon>Pseudomonadati</taxon>
        <taxon>Pseudomonadota</taxon>
        <taxon>Gammaproteobacteria</taxon>
        <taxon>Pseudomonadales</taxon>
        <taxon>Pseudomonadaceae</taxon>
        <taxon>Stutzerimonas</taxon>
    </lineage>
</organism>
<evidence type="ECO:0000313" key="2">
    <source>
        <dbReference type="EMBL" id="TLX63896.1"/>
    </source>
</evidence>
<protein>
    <recommendedName>
        <fullName evidence="4">DUF4124 domain-containing protein</fullName>
    </recommendedName>
</protein>
<dbReference type="OrthoDB" id="6089671at2"/>
<dbReference type="Proteomes" id="UP000306753">
    <property type="component" value="Unassembled WGS sequence"/>
</dbReference>
<gene>
    <name evidence="2" type="ORF">DN820_09380</name>
</gene>
<comment type="caution">
    <text evidence="2">The sequence shown here is derived from an EMBL/GenBank/DDBJ whole genome shotgun (WGS) entry which is preliminary data.</text>
</comment>
<feature type="chain" id="PRO_5024286069" description="DUF4124 domain-containing protein" evidence="1">
    <location>
        <begin position="19"/>
        <end position="77"/>
    </location>
</feature>
<dbReference type="AlphaFoldDB" id="A0A5R9QFG7"/>
<accession>A0A5R9QFG7</accession>
<feature type="signal peptide" evidence="1">
    <location>
        <begin position="1"/>
        <end position="18"/>
    </location>
</feature>
<sequence>MRLAICLMLFSLPLLSLAAPAPYYKWLSRVDGQVTCQQTSPGPGWELLDGSTYRDLRCTQPIQRSEQPGVTGFRSRG</sequence>